<dbReference type="KEGG" id="sper:EW093_07865"/>
<gene>
    <name evidence="1" type="ORF">EW093_07865</name>
</gene>
<dbReference type="InterPro" id="IPR003477">
    <property type="entry name" value="PemK-like"/>
</dbReference>
<dbReference type="Pfam" id="PF02452">
    <property type="entry name" value="PemK_toxin"/>
    <property type="match status" value="1"/>
</dbReference>
<protein>
    <recommendedName>
        <fullName evidence="3">AbrB/MazE/SpoVT family DNA-binding domain-containing protein</fullName>
    </recommendedName>
</protein>
<dbReference type="GO" id="GO:0003677">
    <property type="term" value="F:DNA binding"/>
    <property type="evidence" value="ECO:0007669"/>
    <property type="project" value="InterPro"/>
</dbReference>
<dbReference type="SUPFAM" id="SSF89447">
    <property type="entry name" value="AbrB/MazE/MraZ-like"/>
    <property type="match status" value="1"/>
</dbReference>
<dbReference type="EMBL" id="CP035807">
    <property type="protein sequence ID" value="QEN06368.1"/>
    <property type="molecule type" value="Genomic_DNA"/>
</dbReference>
<keyword evidence="2" id="KW-1185">Reference proteome</keyword>
<dbReference type="InterPro" id="IPR011067">
    <property type="entry name" value="Plasmid_toxin/cell-grow_inhib"/>
</dbReference>
<evidence type="ECO:0008006" key="3">
    <source>
        <dbReference type="Google" id="ProtNLM"/>
    </source>
</evidence>
<accession>A0A5C1QG88</accession>
<dbReference type="OrthoDB" id="9808744at2"/>
<name>A0A5C1QG88_9SPIO</name>
<dbReference type="SUPFAM" id="SSF50118">
    <property type="entry name" value="Cell growth inhibitor/plasmid maintenance toxic component"/>
    <property type="match status" value="1"/>
</dbReference>
<dbReference type="InterPro" id="IPR037914">
    <property type="entry name" value="SpoVT-AbrB_sf"/>
</dbReference>
<dbReference type="AlphaFoldDB" id="A0A5C1QG88"/>
<organism evidence="1 2">
    <name type="scientific">Thiospirochaeta perfilievii</name>
    <dbReference type="NCBI Taxonomy" id="252967"/>
    <lineage>
        <taxon>Bacteria</taxon>
        <taxon>Pseudomonadati</taxon>
        <taxon>Spirochaetota</taxon>
        <taxon>Spirochaetia</taxon>
        <taxon>Spirochaetales</taxon>
        <taxon>Spirochaetaceae</taxon>
        <taxon>Thiospirochaeta</taxon>
    </lineage>
</organism>
<dbReference type="Gene3D" id="2.30.30.110">
    <property type="match status" value="1"/>
</dbReference>
<dbReference type="Proteomes" id="UP000323824">
    <property type="component" value="Chromosome"/>
</dbReference>
<dbReference type="Gene3D" id="2.10.260.10">
    <property type="match status" value="1"/>
</dbReference>
<reference evidence="1 2" key="1">
    <citation type="submission" date="2019-02" db="EMBL/GenBank/DDBJ databases">
        <authorList>
            <person name="Fomenkov A."/>
            <person name="Dubinina G."/>
            <person name="Grabovich M."/>
            <person name="Vincze T."/>
            <person name="Roberts R.J."/>
        </authorList>
    </citation>
    <scope>NUCLEOTIDE SEQUENCE [LARGE SCALE GENOMIC DNA]</scope>
    <source>
        <strain evidence="1 2">P</strain>
    </source>
</reference>
<reference evidence="1 2" key="2">
    <citation type="submission" date="2019-09" db="EMBL/GenBank/DDBJ databases">
        <title>Complete Genome Sequence and Methylome Analysis of free living Spirochaetas.</title>
        <authorList>
            <person name="Leshcheva N."/>
            <person name="Mikheeva N."/>
        </authorList>
    </citation>
    <scope>NUCLEOTIDE SEQUENCE [LARGE SCALE GENOMIC DNA]</scope>
    <source>
        <strain evidence="1 2">P</strain>
    </source>
</reference>
<proteinExistence type="predicted"/>
<sequence length="88" mass="10213">MFVLIIPIGNSKGIRISKNILQRLHIEDFVELEVHKDELLIKTVHKTRPFVIISPNEMNHSIKTVILTPITTKTHKYPKCFDFTSVFV</sequence>
<evidence type="ECO:0000313" key="1">
    <source>
        <dbReference type="EMBL" id="QEN06368.1"/>
    </source>
</evidence>
<evidence type="ECO:0000313" key="2">
    <source>
        <dbReference type="Proteomes" id="UP000323824"/>
    </source>
</evidence>